<feature type="compositionally biased region" description="Basic residues" evidence="4">
    <location>
        <begin position="799"/>
        <end position="814"/>
    </location>
</feature>
<feature type="coiled-coil region" evidence="3">
    <location>
        <begin position="1110"/>
        <end position="1137"/>
    </location>
</feature>
<evidence type="ECO:0000313" key="5">
    <source>
        <dbReference type="EMBL" id="CAF1017377.1"/>
    </source>
</evidence>
<evidence type="ECO:0000256" key="3">
    <source>
        <dbReference type="SAM" id="Coils"/>
    </source>
</evidence>
<feature type="region of interest" description="Disordered" evidence="4">
    <location>
        <begin position="350"/>
        <end position="417"/>
    </location>
</feature>
<protein>
    <submittedName>
        <fullName evidence="5">Uncharacterized protein</fullName>
    </submittedName>
</protein>
<keyword evidence="3" id="KW-0175">Coiled coil</keyword>
<dbReference type="PANTHER" id="PTHR12828">
    <property type="entry name" value="PROTEASOME MATURATION PROTEIN UMP1"/>
    <property type="match status" value="1"/>
</dbReference>
<accession>A0A814I2K1</accession>
<comment type="caution">
    <text evidence="5">The sequence shown here is derived from an EMBL/GenBank/DDBJ whole genome shotgun (WGS) entry which is preliminary data.</text>
</comment>
<reference evidence="5" key="1">
    <citation type="submission" date="2021-02" db="EMBL/GenBank/DDBJ databases">
        <authorList>
            <person name="Nowell W R."/>
        </authorList>
    </citation>
    <scope>NUCLEOTIDE SEQUENCE</scope>
</reference>
<feature type="compositionally biased region" description="Basic and acidic residues" evidence="4">
    <location>
        <begin position="1019"/>
        <end position="1035"/>
    </location>
</feature>
<gene>
    <name evidence="5" type="ORF">ZHD862_LOCUS13352</name>
</gene>
<dbReference type="PANTHER" id="PTHR12828:SF3">
    <property type="entry name" value="PROTEASOME MATURATION PROTEIN"/>
    <property type="match status" value="1"/>
</dbReference>
<dbReference type="GO" id="GO:0005634">
    <property type="term" value="C:nucleus"/>
    <property type="evidence" value="ECO:0007669"/>
    <property type="project" value="TreeGrafter"/>
</dbReference>
<sequence length="1331" mass="150098">MLQHLSSTSPYVCDLSHGPIEPANRMASTPTKKITALLEQKESFPKTRTPLKLLGPDEIPMDSTTTTTTIINDINASLQPVWYTEQTIVDDHHVQQEDDTSIIQEKSQIILTHSTLPPIQSESPSISEDDELPLNQPSLMHKSSTFIIEPSMNIDLQLNDLDKENLDNDDKKSLTTAPSDESFRALEHLLGLGSSTTTIRESPKTNHDTLSLTVVTPTDIINSTTTSVRMSYAPKTTFDNLPLSQDIPIMPTIESINTTNPPSFLMENTTTIEDEQPSTTINQQNSFDMSENKTNTDDEANFSFELNDFSNNSKTESIINIPEPSQPIITTIRAPTCADVAYRALIKPRSSARLSQPVKADSPLATSNKPRSSAPASRILRSSSRRISTNPSLQNSIVQEQSSKNNECSVNNENNTNLEKQTEFVEIVSVLEEDENEQEKTNSLTLNLTSSKSFDEINHNMSNQSEQISTPIKSLMPLLSREYTYTTPKRRSSQRRRSMLNSSSIPLEQTIINEEEYKSPSIPSKSMLNILLTNPTEIEQKSLTNINTFSPIQSITKSPSITSKSMLGILLTNPTDNEQSVLQETLTTSIRPSLKRISTRQSKRLSTNLTPRVSINPLHSSTPSTTKRRKTLQMVSISEQEQILTTVPHEINNDNQEIAIIPITNNKESIQQSKIIRTIDTSVQTTPSLNNSSRRYLNTIEQQTTPIVHMNKSISNIMIHEEEQQQQQISPMQTKMVMSFQRNVRFQLTPTTDARLTEKEQLEENLRGLKPDIIIHPRPITSEHNQKIIKPVKSIRTKKISKPKKKVFTTKKKNITSNKKSQVKKPLKRLSSTKVLNKKPKSTPTKKKHSQRKRPNVEVTIEPAAKRTKTSKPIQTPLPSLTPSKTRTISTNNKKHKSESIERQTKPPTTPKTNKKNKSEQKQSASKKNQSKPTPPEKNIAEPVKQTRGASKKNKSQSSALKNNKSEPIEQKRNHSKKNQSKPTASEKTKTEPTKQTRAASKKNQSKPTAAEKNIAESIEQKQRTSEKNKVESVKQTRSASKKNKSEPSTSENKPEPIEQKRSASKNKKSESNASKKKKTESIERPVEINIEPKTTESIIKTRKRPLESVEKNEELKKKIEIQNIELNQEERQKIEELTVAELKSRLNKHKENIPKGAKKADLIALLIKLETNLLKEQKQVETPIFYFYLLAVVVFSLPLSDQIVIFMDSSSYTGLPNKLFQGLTSVKSTLTTGHILEKSEKIFIEKNDTFHHHMARSVLGIQAPLKLKTELQIANKLGRLPCLPSSRLMVDVLRGTNEDISFEDILNNPYEFGEHQIDPHLAMDKQDRLF</sequence>
<feature type="compositionally biased region" description="Low complexity" evidence="4">
    <location>
        <begin position="402"/>
        <end position="417"/>
    </location>
</feature>
<feature type="region of interest" description="Disordered" evidence="4">
    <location>
        <begin position="799"/>
        <end position="1089"/>
    </location>
</feature>
<dbReference type="Proteomes" id="UP000663864">
    <property type="component" value="Unassembled WGS sequence"/>
</dbReference>
<feature type="compositionally biased region" description="Polar residues" evidence="4">
    <location>
        <begin position="389"/>
        <end position="401"/>
    </location>
</feature>
<feature type="compositionally biased region" description="Basic and acidic residues" evidence="4">
    <location>
        <begin position="964"/>
        <end position="973"/>
    </location>
</feature>
<organism evidence="5 6">
    <name type="scientific">Rotaria sordida</name>
    <dbReference type="NCBI Taxonomy" id="392033"/>
    <lineage>
        <taxon>Eukaryota</taxon>
        <taxon>Metazoa</taxon>
        <taxon>Spiralia</taxon>
        <taxon>Gnathifera</taxon>
        <taxon>Rotifera</taxon>
        <taxon>Eurotatoria</taxon>
        <taxon>Bdelloidea</taxon>
        <taxon>Philodinida</taxon>
        <taxon>Philodinidae</taxon>
        <taxon>Rotaria</taxon>
    </lineage>
</organism>
<proteinExistence type="inferred from homology"/>
<comment type="similarity">
    <text evidence="2">Belongs to the POMP/UMP1 family.</text>
</comment>
<dbReference type="Pfam" id="PF05348">
    <property type="entry name" value="UMP1"/>
    <property type="match status" value="1"/>
</dbReference>
<evidence type="ECO:0000256" key="4">
    <source>
        <dbReference type="SAM" id="MobiDB-lite"/>
    </source>
</evidence>
<evidence type="ECO:0000256" key="1">
    <source>
        <dbReference type="ARBA" id="ARBA00023186"/>
    </source>
</evidence>
<dbReference type="GO" id="GO:0043248">
    <property type="term" value="P:proteasome assembly"/>
    <property type="evidence" value="ECO:0007669"/>
    <property type="project" value="InterPro"/>
</dbReference>
<feature type="compositionally biased region" description="Basic residues" evidence="4">
    <location>
        <begin position="836"/>
        <end position="854"/>
    </location>
</feature>
<evidence type="ECO:0000313" key="6">
    <source>
        <dbReference type="Proteomes" id="UP000663864"/>
    </source>
</evidence>
<name>A0A814I2K1_9BILA</name>
<feature type="compositionally biased region" description="Basic and acidic residues" evidence="4">
    <location>
        <begin position="985"/>
        <end position="995"/>
    </location>
</feature>
<feature type="compositionally biased region" description="Low complexity" evidence="4">
    <location>
        <begin position="922"/>
        <end position="932"/>
    </location>
</feature>
<dbReference type="InterPro" id="IPR008012">
    <property type="entry name" value="Ump1"/>
</dbReference>
<feature type="compositionally biased region" description="Low complexity" evidence="4">
    <location>
        <begin position="370"/>
        <end position="388"/>
    </location>
</feature>
<keyword evidence="1" id="KW-0143">Chaperone</keyword>
<feature type="compositionally biased region" description="Polar residues" evidence="4">
    <location>
        <begin position="871"/>
        <end position="892"/>
    </location>
</feature>
<feature type="compositionally biased region" description="Basic and acidic residues" evidence="4">
    <location>
        <begin position="1053"/>
        <end position="1062"/>
    </location>
</feature>
<dbReference type="EMBL" id="CAJNOT010000547">
    <property type="protein sequence ID" value="CAF1017377.1"/>
    <property type="molecule type" value="Genomic_DNA"/>
</dbReference>
<evidence type="ECO:0000256" key="2">
    <source>
        <dbReference type="ARBA" id="ARBA00043974"/>
    </source>
</evidence>
<dbReference type="GO" id="GO:0005737">
    <property type="term" value="C:cytoplasm"/>
    <property type="evidence" value="ECO:0007669"/>
    <property type="project" value="TreeGrafter"/>
</dbReference>